<dbReference type="Proteomes" id="UP000054217">
    <property type="component" value="Unassembled WGS sequence"/>
</dbReference>
<dbReference type="InParanoid" id="A0A0C3NEQ8"/>
<protein>
    <submittedName>
        <fullName evidence="1">Uncharacterized protein</fullName>
    </submittedName>
</protein>
<evidence type="ECO:0000313" key="2">
    <source>
        <dbReference type="Proteomes" id="UP000054217"/>
    </source>
</evidence>
<proteinExistence type="predicted"/>
<accession>A0A0C3NEQ8</accession>
<dbReference type="AlphaFoldDB" id="A0A0C3NEQ8"/>
<evidence type="ECO:0000313" key="1">
    <source>
        <dbReference type="EMBL" id="KIN99569.1"/>
    </source>
</evidence>
<name>A0A0C3NEQ8_PISTI</name>
<gene>
    <name evidence="1" type="ORF">M404DRAFT_1004509</name>
</gene>
<sequence>MAVILNRDLHSLSTRQIDIIGIDGALLASPCIAQVFSISRDKLRNQSSQTAEQRPGNTHYILRPKIQQLGKLAISDGVRTSLASTSERL</sequence>
<reference evidence="2" key="2">
    <citation type="submission" date="2015-01" db="EMBL/GenBank/DDBJ databases">
        <title>Evolutionary Origins and Diversification of the Mycorrhizal Mutualists.</title>
        <authorList>
            <consortium name="DOE Joint Genome Institute"/>
            <consortium name="Mycorrhizal Genomics Consortium"/>
            <person name="Kohler A."/>
            <person name="Kuo A."/>
            <person name="Nagy L.G."/>
            <person name="Floudas D."/>
            <person name="Copeland A."/>
            <person name="Barry K.W."/>
            <person name="Cichocki N."/>
            <person name="Veneault-Fourrey C."/>
            <person name="LaButti K."/>
            <person name="Lindquist E.A."/>
            <person name="Lipzen A."/>
            <person name="Lundell T."/>
            <person name="Morin E."/>
            <person name="Murat C."/>
            <person name="Riley R."/>
            <person name="Ohm R."/>
            <person name="Sun H."/>
            <person name="Tunlid A."/>
            <person name="Henrissat B."/>
            <person name="Grigoriev I.V."/>
            <person name="Hibbett D.S."/>
            <person name="Martin F."/>
        </authorList>
    </citation>
    <scope>NUCLEOTIDE SEQUENCE [LARGE SCALE GENOMIC DNA]</scope>
    <source>
        <strain evidence="2">Marx 270</strain>
    </source>
</reference>
<dbReference type="HOGENOM" id="CLU_2688781_0_0_1"/>
<keyword evidence="2" id="KW-1185">Reference proteome</keyword>
<reference evidence="1 2" key="1">
    <citation type="submission" date="2014-04" db="EMBL/GenBank/DDBJ databases">
        <authorList>
            <consortium name="DOE Joint Genome Institute"/>
            <person name="Kuo A."/>
            <person name="Kohler A."/>
            <person name="Costa M.D."/>
            <person name="Nagy L.G."/>
            <person name="Floudas D."/>
            <person name="Copeland A."/>
            <person name="Barry K.W."/>
            <person name="Cichocki N."/>
            <person name="Veneault-Fourrey C."/>
            <person name="LaButti K."/>
            <person name="Lindquist E.A."/>
            <person name="Lipzen A."/>
            <person name="Lundell T."/>
            <person name="Morin E."/>
            <person name="Murat C."/>
            <person name="Sun H."/>
            <person name="Tunlid A."/>
            <person name="Henrissat B."/>
            <person name="Grigoriev I.V."/>
            <person name="Hibbett D.S."/>
            <person name="Martin F."/>
            <person name="Nordberg H.P."/>
            <person name="Cantor M.N."/>
            <person name="Hua S.X."/>
        </authorList>
    </citation>
    <scope>NUCLEOTIDE SEQUENCE [LARGE SCALE GENOMIC DNA]</scope>
    <source>
        <strain evidence="1 2">Marx 270</strain>
    </source>
</reference>
<dbReference type="EMBL" id="KN832003">
    <property type="protein sequence ID" value="KIN99569.1"/>
    <property type="molecule type" value="Genomic_DNA"/>
</dbReference>
<organism evidence="1 2">
    <name type="scientific">Pisolithus tinctorius Marx 270</name>
    <dbReference type="NCBI Taxonomy" id="870435"/>
    <lineage>
        <taxon>Eukaryota</taxon>
        <taxon>Fungi</taxon>
        <taxon>Dikarya</taxon>
        <taxon>Basidiomycota</taxon>
        <taxon>Agaricomycotina</taxon>
        <taxon>Agaricomycetes</taxon>
        <taxon>Agaricomycetidae</taxon>
        <taxon>Boletales</taxon>
        <taxon>Sclerodermatineae</taxon>
        <taxon>Pisolithaceae</taxon>
        <taxon>Pisolithus</taxon>
    </lineage>
</organism>